<feature type="repeat" description="Hemopexin" evidence="1">
    <location>
        <begin position="23"/>
        <end position="69"/>
    </location>
</feature>
<dbReference type="PROSITE" id="PS51642">
    <property type="entry name" value="HEMOPEXIN_2"/>
    <property type="match status" value="2"/>
</dbReference>
<name>A0A443SGU6_9ACAR</name>
<dbReference type="OrthoDB" id="9898692at2759"/>
<gene>
    <name evidence="4" type="ORF">B4U80_12937</name>
</gene>
<sequence>MRTFFILFLRLVAYSQCFDPCDKPKIDALLWAQRDGVIYIFNDAYFWEHDVDNQLLGPKKLIKDYWPEVETPIDSVTDYDNSTKHILFFKGFKYWAYASKQVIVEKNQKLVMTGTFASLDVRTVDAIQVQLEFPEDRKAVVCDGKQIFFCSIQIDEHMIIEDCESHNQYRSALQPQSCEAICKYDDRGWFVASGQTSYVVTNGTVSFQFIPIKQDVFQCKEKIKVSMIILIAGCGLLGLAIVVFVFIIVVQKIRQKDELPDEISVTEDETKTVTVVQPVKSKSIGPVKSKSINKIGKKFDKKKVLKTSGKFKRTV</sequence>
<evidence type="ECO:0000256" key="1">
    <source>
        <dbReference type="PROSITE-ProRule" id="PRU01011"/>
    </source>
</evidence>
<feature type="transmembrane region" description="Helical" evidence="2">
    <location>
        <begin position="227"/>
        <end position="250"/>
    </location>
</feature>
<reference evidence="4 5" key="1">
    <citation type="journal article" date="2018" name="Gigascience">
        <title>Genomes of trombidid mites reveal novel predicted allergens and laterally-transferred genes associated with secondary metabolism.</title>
        <authorList>
            <person name="Dong X."/>
            <person name="Chaisiri K."/>
            <person name="Xia D."/>
            <person name="Armstrong S.D."/>
            <person name="Fang Y."/>
            <person name="Donnelly M.J."/>
            <person name="Kadowaki T."/>
            <person name="McGarry J.W."/>
            <person name="Darby A.C."/>
            <person name="Makepeace B.L."/>
        </authorList>
    </citation>
    <scope>NUCLEOTIDE SEQUENCE [LARGE SCALE GENOMIC DNA]</scope>
    <source>
        <strain evidence="4">UoL-UT</strain>
    </source>
</reference>
<keyword evidence="2" id="KW-0812">Transmembrane</keyword>
<dbReference type="VEuPathDB" id="VectorBase:LDEU005303"/>
<evidence type="ECO:0000256" key="2">
    <source>
        <dbReference type="SAM" id="Phobius"/>
    </source>
</evidence>
<feature type="signal peptide" evidence="3">
    <location>
        <begin position="1"/>
        <end position="17"/>
    </location>
</feature>
<dbReference type="Pfam" id="PF00045">
    <property type="entry name" value="Hemopexin"/>
    <property type="match status" value="1"/>
</dbReference>
<comment type="caution">
    <text evidence="4">The sequence shown here is derived from an EMBL/GenBank/DDBJ whole genome shotgun (WGS) entry which is preliminary data.</text>
</comment>
<dbReference type="SUPFAM" id="SSF50923">
    <property type="entry name" value="Hemopexin-like domain"/>
    <property type="match status" value="1"/>
</dbReference>
<evidence type="ECO:0000313" key="4">
    <source>
        <dbReference type="EMBL" id="RWS26736.1"/>
    </source>
</evidence>
<dbReference type="InterPro" id="IPR036375">
    <property type="entry name" value="Hemopexin-like_dom_sf"/>
</dbReference>
<accession>A0A443SGU6</accession>
<dbReference type="AlphaFoldDB" id="A0A443SGU6"/>
<keyword evidence="2" id="KW-0472">Membrane</keyword>
<keyword evidence="3" id="KW-0732">Signal</keyword>
<proteinExistence type="predicted"/>
<keyword evidence="2" id="KW-1133">Transmembrane helix</keyword>
<dbReference type="EMBL" id="NCKV01002511">
    <property type="protein sequence ID" value="RWS26736.1"/>
    <property type="molecule type" value="Genomic_DNA"/>
</dbReference>
<dbReference type="Gene3D" id="2.110.10.10">
    <property type="entry name" value="Hemopexin-like domain"/>
    <property type="match status" value="1"/>
</dbReference>
<organism evidence="4 5">
    <name type="scientific">Leptotrombidium deliense</name>
    <dbReference type="NCBI Taxonomy" id="299467"/>
    <lineage>
        <taxon>Eukaryota</taxon>
        <taxon>Metazoa</taxon>
        <taxon>Ecdysozoa</taxon>
        <taxon>Arthropoda</taxon>
        <taxon>Chelicerata</taxon>
        <taxon>Arachnida</taxon>
        <taxon>Acari</taxon>
        <taxon>Acariformes</taxon>
        <taxon>Trombidiformes</taxon>
        <taxon>Prostigmata</taxon>
        <taxon>Anystina</taxon>
        <taxon>Parasitengona</taxon>
        <taxon>Trombiculoidea</taxon>
        <taxon>Trombiculidae</taxon>
        <taxon>Leptotrombidium</taxon>
    </lineage>
</organism>
<dbReference type="Proteomes" id="UP000288716">
    <property type="component" value="Unassembled WGS sequence"/>
</dbReference>
<dbReference type="SMART" id="SM00120">
    <property type="entry name" value="HX"/>
    <property type="match status" value="2"/>
</dbReference>
<keyword evidence="5" id="KW-1185">Reference proteome</keyword>
<feature type="repeat" description="Hemopexin" evidence="1">
    <location>
        <begin position="70"/>
        <end position="119"/>
    </location>
</feature>
<evidence type="ECO:0000256" key="3">
    <source>
        <dbReference type="SAM" id="SignalP"/>
    </source>
</evidence>
<feature type="chain" id="PRO_5019324069" description="Hemopexin-like protein" evidence="3">
    <location>
        <begin position="18"/>
        <end position="315"/>
    </location>
</feature>
<protein>
    <recommendedName>
        <fullName evidence="6">Hemopexin-like protein</fullName>
    </recommendedName>
</protein>
<evidence type="ECO:0000313" key="5">
    <source>
        <dbReference type="Proteomes" id="UP000288716"/>
    </source>
</evidence>
<evidence type="ECO:0008006" key="6">
    <source>
        <dbReference type="Google" id="ProtNLM"/>
    </source>
</evidence>
<dbReference type="InterPro" id="IPR018487">
    <property type="entry name" value="Hemopexin-like_repeat"/>
</dbReference>